<name>A0A9X4M3Q8_9ACTN</name>
<dbReference type="SMART" id="SM00100">
    <property type="entry name" value="cNMP"/>
    <property type="match status" value="1"/>
</dbReference>
<evidence type="ECO:0000313" key="9">
    <source>
        <dbReference type="EMBL" id="MDG3016601.1"/>
    </source>
</evidence>
<feature type="binding site" evidence="7">
    <location>
        <position position="189"/>
    </location>
    <ligand>
        <name>substrate</name>
    </ligand>
</feature>
<dbReference type="InterPro" id="IPR000595">
    <property type="entry name" value="cNMP-bd_dom"/>
</dbReference>
<evidence type="ECO:0000256" key="5">
    <source>
        <dbReference type="ARBA" id="ARBA00049534"/>
    </source>
</evidence>
<dbReference type="CDD" id="cd00038">
    <property type="entry name" value="CAP_ED"/>
    <property type="match status" value="1"/>
</dbReference>
<organism evidence="9 10">
    <name type="scientific">Speluncibacter jeojiensis</name>
    <dbReference type="NCBI Taxonomy" id="2710754"/>
    <lineage>
        <taxon>Bacteria</taxon>
        <taxon>Bacillati</taxon>
        <taxon>Actinomycetota</taxon>
        <taxon>Actinomycetes</taxon>
        <taxon>Mycobacteriales</taxon>
        <taxon>Speluncibacteraceae</taxon>
        <taxon>Speluncibacter</taxon>
    </lineage>
</organism>
<comment type="caution">
    <text evidence="9">The sequence shown here is derived from an EMBL/GenBank/DDBJ whole genome shotgun (WGS) entry which is preliminary data.</text>
</comment>
<dbReference type="PANTHER" id="PTHR12544">
    <property type="entry name" value="GLUTAMINASE"/>
    <property type="match status" value="1"/>
</dbReference>
<dbReference type="InterPro" id="IPR018490">
    <property type="entry name" value="cNMP-bd_dom_sf"/>
</dbReference>
<dbReference type="FunFam" id="3.40.710.10:FF:000005">
    <property type="entry name" value="Glutaminase"/>
    <property type="match status" value="1"/>
</dbReference>
<evidence type="ECO:0000259" key="8">
    <source>
        <dbReference type="PROSITE" id="PS50042"/>
    </source>
</evidence>
<dbReference type="GO" id="GO:0006543">
    <property type="term" value="P:L-glutamine catabolic process"/>
    <property type="evidence" value="ECO:0007669"/>
    <property type="project" value="TreeGrafter"/>
</dbReference>
<dbReference type="AlphaFoldDB" id="A0A9X4M3Q8"/>
<keyword evidence="10" id="KW-1185">Reference proteome</keyword>
<comment type="catalytic activity">
    <reaction evidence="5 7">
        <text>L-glutamine + H2O = L-glutamate + NH4(+)</text>
        <dbReference type="Rhea" id="RHEA:15889"/>
        <dbReference type="ChEBI" id="CHEBI:15377"/>
        <dbReference type="ChEBI" id="CHEBI:28938"/>
        <dbReference type="ChEBI" id="CHEBI:29985"/>
        <dbReference type="ChEBI" id="CHEBI:58359"/>
        <dbReference type="EC" id="3.5.1.2"/>
    </reaction>
</comment>
<dbReference type="InterPro" id="IPR036513">
    <property type="entry name" value="STAS_dom_sf"/>
</dbReference>
<evidence type="ECO:0000256" key="7">
    <source>
        <dbReference type="HAMAP-Rule" id="MF_00313"/>
    </source>
</evidence>
<dbReference type="SUPFAM" id="SSF56601">
    <property type="entry name" value="beta-lactamase/transpeptidase-like"/>
    <property type="match status" value="1"/>
</dbReference>
<dbReference type="PROSITE" id="PS50042">
    <property type="entry name" value="CNMP_BINDING_3"/>
    <property type="match status" value="1"/>
</dbReference>
<dbReference type="Proteomes" id="UP001152755">
    <property type="component" value="Unassembled WGS sequence"/>
</dbReference>
<feature type="binding site" evidence="7">
    <location>
        <position position="64"/>
    </location>
    <ligand>
        <name>substrate</name>
    </ligand>
</feature>
<sequence>MRSVVDEVIAQVFELCRHDTGGAVADYIPELASADPDRFGICVVTSQGHTYEIGDSTAEFTIQSISKPLTYAMALADRGPDAVAARVDVEPSGEPFNEISLDPITERPRNPMINAGAITMASMVGGRNVEERFERVLSAYSAFAGRRLRLDEQVYRSEARTGYRNRAIGYMLRSFDILGSEPDAALDLYFRQCSIALTCRDLGMMAATLANNGVNPLTRERVLAPALVERTLSVMTTCGMYDAAGAWVAEVGLPAKSGVGGGVLAVLPGQLGIAVFSPRLDAHGNSVRGVQACRELSRLLELHFMHVVRGAHTAIRSSYPVNAAPSRKRRTDTEQATLRMSGQRGRVYELHGDLLFAGAETVVREISGRDETLDALVLDVQRVGDVARVSRRLISDLLDALAETGCQVAVVDPKRLLRAEGVAPTHPSFDDIDLAVQWCEDRVLDLHCAVSRQRPDVDVVDHPMLSRLSPEQADRFLAALEPRVFARGDVIAHRGEPARWLALITSGEVSQLMPMDSGIVRRVVTLSAGMSFGESPLLTGGAVLTDTRADTKVRLMVLPRARFEELSAEDPALRIALLEHVVADAHQLVDTTLGSLTARRLDL</sequence>
<dbReference type="Pfam" id="PF00027">
    <property type="entry name" value="cNMP_binding"/>
    <property type="match status" value="1"/>
</dbReference>
<evidence type="ECO:0000256" key="3">
    <source>
        <dbReference type="ARBA" id="ARBA00012918"/>
    </source>
</evidence>
<evidence type="ECO:0000256" key="6">
    <source>
        <dbReference type="ARBA" id="ARBA00070405"/>
    </source>
</evidence>
<evidence type="ECO:0000256" key="1">
    <source>
        <dbReference type="ARBA" id="ARBA00011076"/>
    </source>
</evidence>
<dbReference type="GO" id="GO:0004359">
    <property type="term" value="F:glutaminase activity"/>
    <property type="evidence" value="ECO:0007669"/>
    <property type="project" value="UniProtKB-UniRule"/>
</dbReference>
<dbReference type="GO" id="GO:0006537">
    <property type="term" value="P:glutamate biosynthetic process"/>
    <property type="evidence" value="ECO:0007669"/>
    <property type="project" value="TreeGrafter"/>
</dbReference>
<dbReference type="InterPro" id="IPR012338">
    <property type="entry name" value="Beta-lactam/transpept-like"/>
</dbReference>
<dbReference type="Gene3D" id="2.60.120.10">
    <property type="entry name" value="Jelly Rolls"/>
    <property type="match status" value="1"/>
</dbReference>
<dbReference type="PANTHER" id="PTHR12544:SF29">
    <property type="entry name" value="GLUTAMINASE"/>
    <property type="match status" value="1"/>
</dbReference>
<feature type="binding site" evidence="7">
    <location>
        <position position="241"/>
    </location>
    <ligand>
        <name>substrate</name>
    </ligand>
</feature>
<evidence type="ECO:0000313" key="10">
    <source>
        <dbReference type="Proteomes" id="UP001152755"/>
    </source>
</evidence>
<evidence type="ECO:0000256" key="2">
    <source>
        <dbReference type="ARBA" id="ARBA00011881"/>
    </source>
</evidence>
<feature type="domain" description="Cyclic nucleotide-binding" evidence="8">
    <location>
        <begin position="464"/>
        <end position="584"/>
    </location>
</feature>
<dbReference type="RefSeq" id="WP_277833514.1">
    <property type="nucleotide sequence ID" value="NZ_JAAIVF010000004.1"/>
</dbReference>
<feature type="binding site" evidence="7">
    <location>
        <position position="158"/>
    </location>
    <ligand>
        <name>substrate</name>
    </ligand>
</feature>
<protein>
    <recommendedName>
        <fullName evidence="6 7">Glutaminase</fullName>
        <ecNumber evidence="3 7">3.5.1.2</ecNumber>
    </recommendedName>
</protein>
<comment type="similarity">
    <text evidence="1 7">Belongs to the glutaminase family.</text>
</comment>
<feature type="binding site" evidence="7">
    <location>
        <position position="165"/>
    </location>
    <ligand>
        <name>substrate</name>
    </ligand>
</feature>
<comment type="subunit">
    <text evidence="2 7">Homotetramer.</text>
</comment>
<dbReference type="Gene3D" id="3.40.710.10">
    <property type="entry name" value="DD-peptidase/beta-lactamase superfamily"/>
    <property type="match status" value="1"/>
</dbReference>
<dbReference type="EMBL" id="JANRHA010000015">
    <property type="protein sequence ID" value="MDG3016601.1"/>
    <property type="molecule type" value="Genomic_DNA"/>
</dbReference>
<feature type="binding site" evidence="7">
    <location>
        <position position="114"/>
    </location>
    <ligand>
        <name>substrate</name>
    </ligand>
</feature>
<dbReference type="NCBIfam" id="TIGR03814">
    <property type="entry name" value="Gln_ase"/>
    <property type="match status" value="1"/>
</dbReference>
<dbReference type="HAMAP" id="MF_00313">
    <property type="entry name" value="Glutaminase"/>
    <property type="match status" value="1"/>
</dbReference>
<dbReference type="Gene3D" id="3.30.750.24">
    <property type="entry name" value="STAS domain"/>
    <property type="match status" value="1"/>
</dbReference>
<evidence type="ECO:0000256" key="4">
    <source>
        <dbReference type="ARBA" id="ARBA00022801"/>
    </source>
</evidence>
<accession>A0A9X4M3Q8</accession>
<dbReference type="Pfam" id="PF04960">
    <property type="entry name" value="Glutaminase"/>
    <property type="match status" value="1"/>
</dbReference>
<feature type="binding site" evidence="7">
    <location>
        <position position="259"/>
    </location>
    <ligand>
        <name>substrate</name>
    </ligand>
</feature>
<dbReference type="InterPro" id="IPR014710">
    <property type="entry name" value="RmlC-like_jellyroll"/>
</dbReference>
<keyword evidence="4 7" id="KW-0378">Hydrolase</keyword>
<dbReference type="SUPFAM" id="SSF51206">
    <property type="entry name" value="cAMP-binding domain-like"/>
    <property type="match status" value="1"/>
</dbReference>
<keyword evidence="7" id="KW-0007">Acetylation</keyword>
<gene>
    <name evidence="7 9" type="primary">glsA</name>
    <name evidence="9" type="ORF">NVS88_18755</name>
</gene>
<dbReference type="EC" id="3.5.1.2" evidence="3 7"/>
<reference evidence="9" key="1">
    <citation type="submission" date="2022-08" db="EMBL/GenBank/DDBJ databases">
        <title>Genome analysis of Corynebacteriales strain.</title>
        <authorList>
            <person name="Lee S.D."/>
        </authorList>
    </citation>
    <scope>NUCLEOTIDE SEQUENCE</scope>
    <source>
        <strain evidence="9">D3-21</strain>
    </source>
</reference>
<dbReference type="InterPro" id="IPR015868">
    <property type="entry name" value="Glutaminase"/>
</dbReference>
<proteinExistence type="inferred from homology"/>